<dbReference type="GO" id="GO:0003700">
    <property type="term" value="F:DNA-binding transcription factor activity"/>
    <property type="evidence" value="ECO:0007669"/>
    <property type="project" value="InterPro"/>
</dbReference>
<dbReference type="InterPro" id="IPR000524">
    <property type="entry name" value="Tscrpt_reg_HTH_GntR"/>
</dbReference>
<dbReference type="PRINTS" id="PR00035">
    <property type="entry name" value="HTHGNTR"/>
</dbReference>
<dbReference type="SUPFAM" id="SSF48008">
    <property type="entry name" value="GntR ligand-binding domain-like"/>
    <property type="match status" value="1"/>
</dbReference>
<evidence type="ECO:0000313" key="7">
    <source>
        <dbReference type="Proteomes" id="UP000476030"/>
    </source>
</evidence>
<evidence type="ECO:0000256" key="1">
    <source>
        <dbReference type="ARBA" id="ARBA00023015"/>
    </source>
</evidence>
<evidence type="ECO:0000313" key="6">
    <source>
        <dbReference type="EMBL" id="MZR32313.1"/>
    </source>
</evidence>
<dbReference type="InterPro" id="IPR008920">
    <property type="entry name" value="TF_FadR/GntR_C"/>
</dbReference>
<dbReference type="InterPro" id="IPR036388">
    <property type="entry name" value="WH-like_DNA-bd_sf"/>
</dbReference>
<comment type="caution">
    <text evidence="6">The sequence shown here is derived from an EMBL/GenBank/DDBJ whole genome shotgun (WGS) entry which is preliminary data.</text>
</comment>
<evidence type="ECO:0000256" key="4">
    <source>
        <dbReference type="SAM" id="MobiDB-lite"/>
    </source>
</evidence>
<dbReference type="PANTHER" id="PTHR43537">
    <property type="entry name" value="TRANSCRIPTIONAL REGULATOR, GNTR FAMILY"/>
    <property type="match status" value="1"/>
</dbReference>
<protein>
    <submittedName>
        <fullName evidence="6">FCD domain-containing protein</fullName>
    </submittedName>
</protein>
<reference evidence="6 7" key="1">
    <citation type="submission" date="2019-12" db="EMBL/GenBank/DDBJ databases">
        <title>Snethiella sp. nov. sp. isolated from sea sand.</title>
        <authorList>
            <person name="Kim J."/>
            <person name="Jeong S.E."/>
            <person name="Jung H.S."/>
            <person name="Jeon C.O."/>
        </authorList>
    </citation>
    <scope>NUCLEOTIDE SEQUENCE [LARGE SCALE GENOMIC DNA]</scope>
    <source>
        <strain evidence="6 7">DP05</strain>
    </source>
</reference>
<dbReference type="SMART" id="SM00345">
    <property type="entry name" value="HTH_GNTR"/>
    <property type="match status" value="1"/>
</dbReference>
<accession>A0A6L8WD40</accession>
<dbReference type="Pfam" id="PF07729">
    <property type="entry name" value="FCD"/>
    <property type="match status" value="1"/>
</dbReference>
<keyword evidence="3" id="KW-0804">Transcription</keyword>
<gene>
    <name evidence="6" type="ORF">GQE98_16865</name>
</gene>
<organism evidence="6 7">
    <name type="scientific">Sneathiella litorea</name>
    <dbReference type="NCBI Taxonomy" id="2606216"/>
    <lineage>
        <taxon>Bacteria</taxon>
        <taxon>Pseudomonadati</taxon>
        <taxon>Pseudomonadota</taxon>
        <taxon>Alphaproteobacteria</taxon>
        <taxon>Sneathiellales</taxon>
        <taxon>Sneathiellaceae</taxon>
        <taxon>Sneathiella</taxon>
    </lineage>
</organism>
<dbReference type="RefSeq" id="WP_161316938.1">
    <property type="nucleotide sequence ID" value="NZ_WTUW01000009.1"/>
</dbReference>
<keyword evidence="1" id="KW-0805">Transcription regulation</keyword>
<evidence type="ECO:0000256" key="2">
    <source>
        <dbReference type="ARBA" id="ARBA00023125"/>
    </source>
</evidence>
<dbReference type="EMBL" id="WTUW01000009">
    <property type="protein sequence ID" value="MZR32313.1"/>
    <property type="molecule type" value="Genomic_DNA"/>
</dbReference>
<dbReference type="InterPro" id="IPR011711">
    <property type="entry name" value="GntR_C"/>
</dbReference>
<evidence type="ECO:0000256" key="3">
    <source>
        <dbReference type="ARBA" id="ARBA00023163"/>
    </source>
</evidence>
<dbReference type="Gene3D" id="1.20.120.530">
    <property type="entry name" value="GntR ligand-binding domain-like"/>
    <property type="match status" value="1"/>
</dbReference>
<feature type="region of interest" description="Disordered" evidence="4">
    <location>
        <begin position="1"/>
        <end position="26"/>
    </location>
</feature>
<evidence type="ECO:0000259" key="5">
    <source>
        <dbReference type="PROSITE" id="PS50949"/>
    </source>
</evidence>
<name>A0A6L8WD40_9PROT</name>
<dbReference type="InterPro" id="IPR036390">
    <property type="entry name" value="WH_DNA-bd_sf"/>
</dbReference>
<dbReference type="Proteomes" id="UP000476030">
    <property type="component" value="Unassembled WGS sequence"/>
</dbReference>
<dbReference type="AlphaFoldDB" id="A0A6L8WD40"/>
<feature type="domain" description="HTH gntR-type" evidence="5">
    <location>
        <begin position="20"/>
        <end position="87"/>
    </location>
</feature>
<feature type="compositionally biased region" description="Polar residues" evidence="4">
    <location>
        <begin position="7"/>
        <end position="24"/>
    </location>
</feature>
<dbReference type="GO" id="GO:0003677">
    <property type="term" value="F:DNA binding"/>
    <property type="evidence" value="ECO:0007669"/>
    <property type="project" value="UniProtKB-KW"/>
</dbReference>
<dbReference type="CDD" id="cd07377">
    <property type="entry name" value="WHTH_GntR"/>
    <property type="match status" value="1"/>
</dbReference>
<dbReference type="SMART" id="SM00895">
    <property type="entry name" value="FCD"/>
    <property type="match status" value="1"/>
</dbReference>
<dbReference type="SUPFAM" id="SSF46785">
    <property type="entry name" value="Winged helix' DNA-binding domain"/>
    <property type="match status" value="1"/>
</dbReference>
<dbReference type="PANTHER" id="PTHR43537:SF49">
    <property type="entry name" value="TRANSCRIPTIONAL REGULATORY PROTEIN"/>
    <property type="match status" value="1"/>
</dbReference>
<proteinExistence type="predicted"/>
<dbReference type="Pfam" id="PF00392">
    <property type="entry name" value="GntR"/>
    <property type="match status" value="1"/>
</dbReference>
<keyword evidence="2" id="KW-0238">DNA-binding</keyword>
<sequence>MTKRNVTKLTPVSSNPRSSGSNTDKLVDELRRRIVTNQMPPGSRIRENELAEEFGVSRSRVRDAFGILEERGLIERIPNKGAVVMRLEADSFLELFDVREVLEGLMVRLATQNTEPEYWDDLIELFGDDLEKAVAENDFNAYMAAIAVFRQTCIEAAGSDTLRGLLDDIYDRVLSMTRRLMLVPGRASEGFRQHQGILQAMKAGDAEQAEVLKRDNIRSARQWFLKYNDFLL</sequence>
<dbReference type="PROSITE" id="PS50949">
    <property type="entry name" value="HTH_GNTR"/>
    <property type="match status" value="1"/>
</dbReference>
<dbReference type="Gene3D" id="1.10.10.10">
    <property type="entry name" value="Winged helix-like DNA-binding domain superfamily/Winged helix DNA-binding domain"/>
    <property type="match status" value="1"/>
</dbReference>
<keyword evidence="7" id="KW-1185">Reference proteome</keyword>